<dbReference type="RefSeq" id="WP_157773092.1">
    <property type="nucleotide sequence ID" value="NZ_CP021404.1"/>
</dbReference>
<protein>
    <submittedName>
        <fullName evidence="5">C4-dicarboxylate ABC transporter substrate-binding protein</fullName>
    </submittedName>
</protein>
<evidence type="ECO:0000256" key="1">
    <source>
        <dbReference type="ARBA" id="ARBA00004418"/>
    </source>
</evidence>
<proteinExistence type="predicted"/>
<dbReference type="GO" id="GO:0055085">
    <property type="term" value="P:transmembrane transport"/>
    <property type="evidence" value="ECO:0007669"/>
    <property type="project" value="InterPro"/>
</dbReference>
<dbReference type="PANTHER" id="PTHR33376">
    <property type="match status" value="1"/>
</dbReference>
<name>A0A291LY99_9RHOB</name>
<keyword evidence="3" id="KW-0574">Periplasm</keyword>
<dbReference type="EMBL" id="CP021404">
    <property type="protein sequence ID" value="ATI41672.1"/>
    <property type="molecule type" value="Genomic_DNA"/>
</dbReference>
<dbReference type="Proteomes" id="UP000219050">
    <property type="component" value="Chromosome"/>
</dbReference>
<dbReference type="InterPro" id="IPR038404">
    <property type="entry name" value="TRAP_DctP_sf"/>
</dbReference>
<keyword evidence="6" id="KW-1185">Reference proteome</keyword>
<evidence type="ECO:0000256" key="2">
    <source>
        <dbReference type="ARBA" id="ARBA00022729"/>
    </source>
</evidence>
<dbReference type="PANTHER" id="PTHR33376:SF5">
    <property type="entry name" value="EXTRACYTOPLASMIC SOLUTE RECEPTOR PROTEIN"/>
    <property type="match status" value="1"/>
</dbReference>
<evidence type="ECO:0000313" key="6">
    <source>
        <dbReference type="Proteomes" id="UP000219050"/>
    </source>
</evidence>
<evidence type="ECO:0000313" key="5">
    <source>
        <dbReference type="EMBL" id="ATI41672.1"/>
    </source>
</evidence>
<organism evidence="5 6">
    <name type="scientific">Pacificitalea manganoxidans</name>
    <dbReference type="NCBI Taxonomy" id="1411902"/>
    <lineage>
        <taxon>Bacteria</taxon>
        <taxon>Pseudomonadati</taxon>
        <taxon>Pseudomonadota</taxon>
        <taxon>Alphaproteobacteria</taxon>
        <taxon>Rhodobacterales</taxon>
        <taxon>Paracoccaceae</taxon>
        <taxon>Pacificitalea</taxon>
    </lineage>
</organism>
<dbReference type="InterPro" id="IPR018389">
    <property type="entry name" value="DctP_fam"/>
</dbReference>
<evidence type="ECO:0000256" key="4">
    <source>
        <dbReference type="SAM" id="SignalP"/>
    </source>
</evidence>
<keyword evidence="2 4" id="KW-0732">Signal</keyword>
<dbReference type="KEGG" id="cmag:CBW24_06445"/>
<gene>
    <name evidence="5" type="ORF">CBW24_06445</name>
</gene>
<accession>A0A291LY99</accession>
<dbReference type="OrthoDB" id="9769667at2"/>
<comment type="subcellular location">
    <subcellularLocation>
        <location evidence="1">Periplasm</location>
    </subcellularLocation>
</comment>
<dbReference type="AlphaFoldDB" id="A0A291LY99"/>
<sequence length="339" mass="36896">MKKVRWKACAIMPAVAMCGMAGIASAAELRIQTHYASESPAGKLVAQFVDDVETMSGGELAIQMHYSSEVVAASQTFGATTQGILDCDMTGPTNNAGKNSAFQFVGDIMGGYETPYQMLSWLDHGSGRELTQKLYDEYDMQFVGWWLQGHESLVSVASLAGVDDLDAWKFRSPPGLESSIFASFGARPVVMDFGEVPTALETGVIDGADASTLSTNVSLGLFDRAKYATFPGFHAMPTEHLACRKDAWNELPEAMQRMMEVALKKLALDLAVTAEVLDSQALVELTDAGVTIQDWSAEDRQKFREAARSSWMDYAAGNDLAIEIVEAHSDYMRKLGILE</sequence>
<feature type="chain" id="PRO_5012538897" evidence="4">
    <location>
        <begin position="27"/>
        <end position="339"/>
    </location>
</feature>
<feature type="signal peptide" evidence="4">
    <location>
        <begin position="1"/>
        <end position="26"/>
    </location>
</feature>
<dbReference type="Gene3D" id="3.40.190.170">
    <property type="entry name" value="Bacterial extracellular solute-binding protein, family 7"/>
    <property type="match status" value="1"/>
</dbReference>
<evidence type="ECO:0000256" key="3">
    <source>
        <dbReference type="ARBA" id="ARBA00022764"/>
    </source>
</evidence>
<dbReference type="GO" id="GO:0042597">
    <property type="term" value="C:periplasmic space"/>
    <property type="evidence" value="ECO:0007669"/>
    <property type="project" value="UniProtKB-SubCell"/>
</dbReference>
<dbReference type="Pfam" id="PF03480">
    <property type="entry name" value="DctP"/>
    <property type="match status" value="1"/>
</dbReference>
<reference evidence="5 6" key="1">
    <citation type="submission" date="2017-05" db="EMBL/GenBank/DDBJ databases">
        <title>Comparative genomic and metabolic analysis of manganese-oxidizing mechanisms in Celeribater manganoxidans DY25T: its adaption to the environment of polymetallic nodule.</title>
        <authorList>
            <person name="Wang X."/>
        </authorList>
    </citation>
    <scope>NUCLEOTIDE SEQUENCE [LARGE SCALE GENOMIC DNA]</scope>
    <source>
        <strain evidence="5 6">DY25</strain>
    </source>
</reference>
<dbReference type="NCBIfam" id="NF037995">
    <property type="entry name" value="TRAP_S1"/>
    <property type="match status" value="1"/>
</dbReference>